<dbReference type="Proteomes" id="UP000502345">
    <property type="component" value="Chromosome"/>
</dbReference>
<feature type="domain" description="Bacterial Ig-like" evidence="3">
    <location>
        <begin position="473"/>
        <end position="555"/>
    </location>
</feature>
<reference evidence="4 5" key="1">
    <citation type="submission" date="2020-03" db="EMBL/GenBank/DDBJ databases">
        <title>Screen low temperature-resistant strains for efficient degradation of petroleum hydrocarbons under the low temperature.</title>
        <authorList>
            <person name="Wang Y."/>
            <person name="Chen J."/>
        </authorList>
    </citation>
    <scope>NUCLEOTIDE SEQUENCE [LARGE SCALE GENOMIC DNA]</scope>
    <source>
        <strain evidence="4 5">KB1</strain>
    </source>
</reference>
<dbReference type="EMBL" id="CP050124">
    <property type="protein sequence ID" value="QIP38998.1"/>
    <property type="molecule type" value="Genomic_DNA"/>
</dbReference>
<sequence length="680" mass="67688">MSVGSARRAVAGLSVFAVAAGFAAVTGLGVAGAAPETPGSLTWNANNYEYTRTISNVTPSEGETITVKTVFKRKNIVVDYLYAIKDVHPTCLTYVEGSAKVNGSTRSVESKGADFVRVKGSLTEWPLYNNDSKTFEFKYTVGADCAREVPLDTSVHYNASVTSSDFQNKGPAVTVSKNISTTTLSPASGVKLGQPVPLSATVTGGADGDSVEFFDGATKIGAGALANGVATLAWTPADVRTHSVTAKYLGNAKVATSTSSAVDVVVSEADKSTATAITGPASAVAGESVTVEATVSPTPAGGTVQFKDGATDLGGAVAVDANGKASLANSYAEGAHSIVAVYSGSGVYQTSTSAPHALTVAPVVVEENTTTTLVGPSTASTGEALSFTASVSTGAAGGTVQFKEGGRDLGPSVPVDATGKATTTPIFNVAGEYSITAVFSGSGNYLGSTSNAQTVNVKAPAPTDQQTETVLTVPADAKTGTAVGLSVAVTPSPVGGTVQFKDGSGNLGSAVPVVDGKASIMHEFASVGTHDITAVYSGAAGFLTSTSAAQTVSVTAPAAEDQETSITVSAPTSAVKGAKVDLVAAVVPTLSAGTVQFMDGTTPIGGPVAVVNGKATLSHTFTELGDRRITAVFSGTDGYLGSETQAAVTVKVTAESDGGDPGNGGSSTGSLGSLENIFGS</sequence>
<evidence type="ECO:0000313" key="5">
    <source>
        <dbReference type="Proteomes" id="UP000502345"/>
    </source>
</evidence>
<feature type="chain" id="PRO_5039240815" description="Bacterial Ig-like domain-containing protein" evidence="2">
    <location>
        <begin position="20"/>
        <end position="680"/>
    </location>
</feature>
<dbReference type="AlphaFoldDB" id="A0A5P3G5K6"/>
<keyword evidence="2" id="KW-0732">Signal</keyword>
<proteinExistence type="predicted"/>
<evidence type="ECO:0000256" key="1">
    <source>
        <dbReference type="SAM" id="MobiDB-lite"/>
    </source>
</evidence>
<feature type="domain" description="Bacterial Ig-like" evidence="3">
    <location>
        <begin position="375"/>
        <end position="457"/>
    </location>
</feature>
<feature type="domain" description="Bacterial Ig-like" evidence="3">
    <location>
        <begin position="568"/>
        <end position="652"/>
    </location>
</feature>
<name>A0A5P3G5K6_RHOER</name>
<gene>
    <name evidence="4" type="ORF">G9444_1754</name>
</gene>
<protein>
    <recommendedName>
        <fullName evidence="3">Bacterial Ig-like domain-containing protein</fullName>
    </recommendedName>
</protein>
<evidence type="ECO:0000313" key="4">
    <source>
        <dbReference type="EMBL" id="QIP38998.1"/>
    </source>
</evidence>
<dbReference type="InterPro" id="IPR013783">
    <property type="entry name" value="Ig-like_fold"/>
</dbReference>
<dbReference type="Gene3D" id="2.60.40.10">
    <property type="entry name" value="Immunoglobulins"/>
    <property type="match status" value="5"/>
</dbReference>
<accession>A0A5P3G5K6</accession>
<dbReference type="Pfam" id="PF16640">
    <property type="entry name" value="Big_3_5"/>
    <property type="match status" value="5"/>
</dbReference>
<evidence type="ECO:0000256" key="2">
    <source>
        <dbReference type="SAM" id="SignalP"/>
    </source>
</evidence>
<feature type="domain" description="Bacterial Ig-like" evidence="3">
    <location>
        <begin position="183"/>
        <end position="266"/>
    </location>
</feature>
<feature type="region of interest" description="Disordered" evidence="1">
    <location>
        <begin position="654"/>
        <end position="680"/>
    </location>
</feature>
<feature type="signal peptide" evidence="2">
    <location>
        <begin position="1"/>
        <end position="19"/>
    </location>
</feature>
<feature type="domain" description="Bacterial Ig-like" evidence="3">
    <location>
        <begin position="279"/>
        <end position="361"/>
    </location>
</feature>
<dbReference type="RefSeq" id="WP_030535517.1">
    <property type="nucleotide sequence ID" value="NZ_AP018733.1"/>
</dbReference>
<dbReference type="GO" id="GO:0005975">
    <property type="term" value="P:carbohydrate metabolic process"/>
    <property type="evidence" value="ECO:0007669"/>
    <property type="project" value="UniProtKB-ARBA"/>
</dbReference>
<dbReference type="InterPro" id="IPR032109">
    <property type="entry name" value="Big_3_5"/>
</dbReference>
<organism evidence="4 5">
    <name type="scientific">Rhodococcus erythropolis</name>
    <name type="common">Arthrobacter picolinophilus</name>
    <dbReference type="NCBI Taxonomy" id="1833"/>
    <lineage>
        <taxon>Bacteria</taxon>
        <taxon>Bacillati</taxon>
        <taxon>Actinomycetota</taxon>
        <taxon>Actinomycetes</taxon>
        <taxon>Mycobacteriales</taxon>
        <taxon>Nocardiaceae</taxon>
        <taxon>Rhodococcus</taxon>
        <taxon>Rhodococcus erythropolis group</taxon>
    </lineage>
</organism>
<evidence type="ECO:0000259" key="3">
    <source>
        <dbReference type="Pfam" id="PF16640"/>
    </source>
</evidence>